<evidence type="ECO:0000313" key="2">
    <source>
        <dbReference type="EMBL" id="SNT41153.1"/>
    </source>
</evidence>
<proteinExistence type="predicted"/>
<accession>A0A239MG51</accession>
<dbReference type="Proteomes" id="UP000198426">
    <property type="component" value="Unassembled WGS sequence"/>
</dbReference>
<keyword evidence="3" id="KW-1185">Reference proteome</keyword>
<reference evidence="2 3" key="1">
    <citation type="submission" date="2017-06" db="EMBL/GenBank/DDBJ databases">
        <authorList>
            <person name="Kim H.J."/>
            <person name="Triplett B.A."/>
        </authorList>
    </citation>
    <scope>NUCLEOTIDE SEQUENCE [LARGE SCALE GENOMIC DNA]</scope>
    <source>
        <strain evidence="2 3">DSM 29339</strain>
    </source>
</reference>
<gene>
    <name evidence="2" type="ORF">SAMN05421757_1189</name>
</gene>
<keyword evidence="1" id="KW-0732">Signal</keyword>
<dbReference type="RefSeq" id="WP_089235564.1">
    <property type="nucleotide sequence ID" value="NZ_FZOY01000018.1"/>
</dbReference>
<feature type="chain" id="PRO_5013122581" evidence="1">
    <location>
        <begin position="26"/>
        <end position="85"/>
    </location>
</feature>
<evidence type="ECO:0000256" key="1">
    <source>
        <dbReference type="SAM" id="SignalP"/>
    </source>
</evidence>
<feature type="signal peptide" evidence="1">
    <location>
        <begin position="1"/>
        <end position="25"/>
    </location>
</feature>
<evidence type="ECO:0000313" key="3">
    <source>
        <dbReference type="Proteomes" id="UP000198426"/>
    </source>
</evidence>
<organism evidence="2 3">
    <name type="scientific">Tropicimonas sediminicola</name>
    <dbReference type="NCBI Taxonomy" id="1031541"/>
    <lineage>
        <taxon>Bacteria</taxon>
        <taxon>Pseudomonadati</taxon>
        <taxon>Pseudomonadota</taxon>
        <taxon>Alphaproteobacteria</taxon>
        <taxon>Rhodobacterales</taxon>
        <taxon>Roseobacteraceae</taxon>
        <taxon>Tropicimonas</taxon>
    </lineage>
</organism>
<sequence length="85" mass="9115">MHQIVKGSLRAGTMLVICLFGAATAQPASSECVITIPPEEVPGETIICGQLQVPENWDAPEARKIPLSYVVLKSQSLAPFRDPVV</sequence>
<protein>
    <submittedName>
        <fullName evidence="2">Uncharacterized protein</fullName>
    </submittedName>
</protein>
<dbReference type="AlphaFoldDB" id="A0A239MG51"/>
<name>A0A239MG51_9RHOB</name>
<dbReference type="EMBL" id="FZOY01000018">
    <property type="protein sequence ID" value="SNT41153.1"/>
    <property type="molecule type" value="Genomic_DNA"/>
</dbReference>